<dbReference type="Proteomes" id="UP000005237">
    <property type="component" value="Unassembled WGS sequence"/>
</dbReference>
<name>A0A8R1DRY9_CAEJA</name>
<dbReference type="OMA" id="TKAYEMM"/>
<dbReference type="EnsemblMetazoa" id="CJA10628.1">
    <property type="protein sequence ID" value="CJA10628.1"/>
    <property type="gene ID" value="WBGene00129832"/>
</dbReference>
<dbReference type="AlphaFoldDB" id="A0A8R1DRY9"/>
<accession>A0A8R1DRY9</accession>
<sequence length="215" mass="25313">MDDVANALAMSQTVMEKMQKLEISKKYDLEKFETILRLPAREVNAFMEKEARKTEEEKMTDDDRRAKKYREEKKDRAARTLQKYFRKIKVRGEKDAYKARITKISPKRRLVLLERIRQEMGEKRPLRRIGGYQVVRAVELHRTRQEARGDWLAKLSVDVNFHDMNLSRPNSPTHAIARAIPTLIRKKAEVKHKEAMKKIDNAMLDLFCGLQTDSI</sequence>
<organism evidence="2 3">
    <name type="scientific">Caenorhabditis japonica</name>
    <dbReference type="NCBI Taxonomy" id="281687"/>
    <lineage>
        <taxon>Eukaryota</taxon>
        <taxon>Metazoa</taxon>
        <taxon>Ecdysozoa</taxon>
        <taxon>Nematoda</taxon>
        <taxon>Chromadorea</taxon>
        <taxon>Rhabditida</taxon>
        <taxon>Rhabditina</taxon>
        <taxon>Rhabditomorpha</taxon>
        <taxon>Rhabditoidea</taxon>
        <taxon>Rhabditidae</taxon>
        <taxon>Peloderinae</taxon>
        <taxon>Caenorhabditis</taxon>
    </lineage>
</organism>
<evidence type="ECO:0000256" key="1">
    <source>
        <dbReference type="SAM" id="MobiDB-lite"/>
    </source>
</evidence>
<reference evidence="2" key="2">
    <citation type="submission" date="2022-06" db="UniProtKB">
        <authorList>
            <consortium name="EnsemblMetazoa"/>
        </authorList>
    </citation>
    <scope>IDENTIFICATION</scope>
    <source>
        <strain evidence="2">DF5081</strain>
    </source>
</reference>
<protein>
    <submittedName>
        <fullName evidence="2">Uncharacterized protein</fullName>
    </submittedName>
</protein>
<evidence type="ECO:0000313" key="2">
    <source>
        <dbReference type="EnsemblMetazoa" id="CJA10628.1"/>
    </source>
</evidence>
<evidence type="ECO:0000313" key="3">
    <source>
        <dbReference type="Proteomes" id="UP000005237"/>
    </source>
</evidence>
<feature type="region of interest" description="Disordered" evidence="1">
    <location>
        <begin position="51"/>
        <end position="73"/>
    </location>
</feature>
<proteinExistence type="predicted"/>
<reference evidence="3" key="1">
    <citation type="submission" date="2010-08" db="EMBL/GenBank/DDBJ databases">
        <authorList>
            <consortium name="Caenorhabditis japonica Sequencing Consortium"/>
            <person name="Wilson R.K."/>
        </authorList>
    </citation>
    <scope>NUCLEOTIDE SEQUENCE [LARGE SCALE GENOMIC DNA]</scope>
    <source>
        <strain evidence="3">DF5081</strain>
    </source>
</reference>
<keyword evidence="3" id="KW-1185">Reference proteome</keyword>